<dbReference type="InterPro" id="IPR004117">
    <property type="entry name" value="7tm6_olfct_rcpt"/>
</dbReference>
<keyword evidence="7 11" id="KW-0472">Membrane</keyword>
<dbReference type="HOGENOM" id="CLU_2017584_0_0_1"/>
<evidence type="ECO:0000256" key="4">
    <source>
        <dbReference type="ARBA" id="ARBA00022692"/>
    </source>
</evidence>
<keyword evidence="6 11" id="KW-1133">Transmembrane helix</keyword>
<keyword evidence="4 11" id="KW-0812">Transmembrane</keyword>
<dbReference type="GO" id="GO:0007165">
    <property type="term" value="P:signal transduction"/>
    <property type="evidence" value="ECO:0007669"/>
    <property type="project" value="UniProtKB-KW"/>
</dbReference>
<evidence type="ECO:0000256" key="3">
    <source>
        <dbReference type="ARBA" id="ARBA00022606"/>
    </source>
</evidence>
<keyword evidence="13" id="KW-1185">Reference proteome</keyword>
<dbReference type="eggNOG" id="ENOG502SAW0">
    <property type="taxonomic scope" value="Eukaryota"/>
</dbReference>
<feature type="transmembrane region" description="Helical" evidence="11">
    <location>
        <begin position="141"/>
        <end position="161"/>
    </location>
</feature>
<keyword evidence="8" id="KW-0675">Receptor</keyword>
<dbReference type="AlphaFoldDB" id="B3MXD8"/>
<keyword evidence="9" id="KW-0807">Transducer</keyword>
<feature type="transmembrane region" description="Helical" evidence="11">
    <location>
        <begin position="281"/>
        <end position="305"/>
    </location>
</feature>
<accession>B3MXD8</accession>
<evidence type="ECO:0000256" key="11">
    <source>
        <dbReference type="SAM" id="Phobius"/>
    </source>
</evidence>
<protein>
    <recommendedName>
        <fullName evidence="14">Odorant receptor</fullName>
    </recommendedName>
</protein>
<name>B3MXD8_DROAN</name>
<keyword evidence="2" id="KW-1003">Cell membrane</keyword>
<keyword evidence="5" id="KW-0552">Olfaction</keyword>
<evidence type="ECO:0000256" key="5">
    <source>
        <dbReference type="ARBA" id="ARBA00022725"/>
    </source>
</evidence>
<evidence type="ECO:0000256" key="9">
    <source>
        <dbReference type="ARBA" id="ARBA00023224"/>
    </source>
</evidence>
<evidence type="ECO:0008006" key="14">
    <source>
        <dbReference type="Google" id="ProtNLM"/>
    </source>
</evidence>
<organism evidence="12 13">
    <name type="scientific">Drosophila ananassae</name>
    <name type="common">Fruit fly</name>
    <dbReference type="NCBI Taxonomy" id="7217"/>
    <lineage>
        <taxon>Eukaryota</taxon>
        <taxon>Metazoa</taxon>
        <taxon>Ecdysozoa</taxon>
        <taxon>Arthropoda</taxon>
        <taxon>Hexapoda</taxon>
        <taxon>Insecta</taxon>
        <taxon>Pterygota</taxon>
        <taxon>Neoptera</taxon>
        <taxon>Endopterygota</taxon>
        <taxon>Diptera</taxon>
        <taxon>Brachycera</taxon>
        <taxon>Muscomorpha</taxon>
        <taxon>Ephydroidea</taxon>
        <taxon>Drosophilidae</taxon>
        <taxon>Drosophila</taxon>
        <taxon>Sophophora</taxon>
    </lineage>
</organism>
<proteinExistence type="predicted"/>
<gene>
    <name evidence="12" type="primary">Dana\GF20144</name>
    <name evidence="12" type="synonym">dana_GLEANR_22550</name>
    <name evidence="12" type="ORF">GF20144</name>
</gene>
<comment type="subcellular location">
    <subcellularLocation>
        <location evidence="1">Cell membrane</location>
        <topology evidence="1">Multi-pass membrane protein</topology>
    </subcellularLocation>
</comment>
<dbReference type="Pfam" id="PF02949">
    <property type="entry name" value="7tm_6"/>
    <property type="match status" value="1"/>
</dbReference>
<dbReference type="FunCoup" id="B3MXD8">
    <property type="interactions" value="25"/>
</dbReference>
<evidence type="ECO:0000256" key="6">
    <source>
        <dbReference type="ARBA" id="ARBA00022989"/>
    </source>
</evidence>
<evidence type="ECO:0000256" key="1">
    <source>
        <dbReference type="ARBA" id="ARBA00004651"/>
    </source>
</evidence>
<dbReference type="STRING" id="7217.B3MXD8"/>
<dbReference type="PANTHER" id="PTHR21137">
    <property type="entry name" value="ODORANT RECEPTOR"/>
    <property type="match status" value="1"/>
</dbReference>
<keyword evidence="3" id="KW-0716">Sensory transduction</keyword>
<feature type="transmembrane region" description="Helical" evidence="11">
    <location>
        <begin position="190"/>
        <end position="213"/>
    </location>
</feature>
<dbReference type="InParanoid" id="B3MXD8"/>
<dbReference type="GO" id="GO:0005549">
    <property type="term" value="F:odorant binding"/>
    <property type="evidence" value="ECO:0007669"/>
    <property type="project" value="InterPro"/>
</dbReference>
<reference evidence="12 13" key="1">
    <citation type="journal article" date="2007" name="Nature">
        <title>Evolution of genes and genomes on the Drosophila phylogeny.</title>
        <authorList>
            <consortium name="Drosophila 12 Genomes Consortium"/>
            <person name="Clark A.G."/>
            <person name="Eisen M.B."/>
            <person name="Smith D.R."/>
            <person name="Bergman C.M."/>
            <person name="Oliver B."/>
            <person name="Markow T.A."/>
            <person name="Kaufman T.C."/>
            <person name="Kellis M."/>
            <person name="Gelbart W."/>
            <person name="Iyer V.N."/>
            <person name="Pollard D.A."/>
            <person name="Sackton T.B."/>
            <person name="Larracuente A.M."/>
            <person name="Singh N.D."/>
            <person name="Abad J.P."/>
            <person name="Abt D.N."/>
            <person name="Adryan B."/>
            <person name="Aguade M."/>
            <person name="Akashi H."/>
            <person name="Anderson W.W."/>
            <person name="Aquadro C.F."/>
            <person name="Ardell D.H."/>
            <person name="Arguello R."/>
            <person name="Artieri C.G."/>
            <person name="Barbash D.A."/>
            <person name="Barker D."/>
            <person name="Barsanti P."/>
            <person name="Batterham P."/>
            <person name="Batzoglou S."/>
            <person name="Begun D."/>
            <person name="Bhutkar A."/>
            <person name="Blanco E."/>
            <person name="Bosak S.A."/>
            <person name="Bradley R.K."/>
            <person name="Brand A.D."/>
            <person name="Brent M.R."/>
            <person name="Brooks A.N."/>
            <person name="Brown R.H."/>
            <person name="Butlin R.K."/>
            <person name="Caggese C."/>
            <person name="Calvi B.R."/>
            <person name="Bernardo de Carvalho A."/>
            <person name="Caspi A."/>
            <person name="Castrezana S."/>
            <person name="Celniker S.E."/>
            <person name="Chang J.L."/>
            <person name="Chapple C."/>
            <person name="Chatterji S."/>
            <person name="Chinwalla A."/>
            <person name="Civetta A."/>
            <person name="Clifton S.W."/>
            <person name="Comeron J.M."/>
            <person name="Costello J.C."/>
            <person name="Coyne J.A."/>
            <person name="Daub J."/>
            <person name="David R.G."/>
            <person name="Delcher A.L."/>
            <person name="Delehaunty K."/>
            <person name="Do C.B."/>
            <person name="Ebling H."/>
            <person name="Edwards K."/>
            <person name="Eickbush T."/>
            <person name="Evans J.D."/>
            <person name="Filipski A."/>
            <person name="Findeiss S."/>
            <person name="Freyhult E."/>
            <person name="Fulton L."/>
            <person name="Fulton R."/>
            <person name="Garcia A.C."/>
            <person name="Gardiner A."/>
            <person name="Garfield D.A."/>
            <person name="Garvin B.E."/>
            <person name="Gibson G."/>
            <person name="Gilbert D."/>
            <person name="Gnerre S."/>
            <person name="Godfrey J."/>
            <person name="Good R."/>
            <person name="Gotea V."/>
            <person name="Gravely B."/>
            <person name="Greenberg A.J."/>
            <person name="Griffiths-Jones S."/>
            <person name="Gross S."/>
            <person name="Guigo R."/>
            <person name="Gustafson E.A."/>
            <person name="Haerty W."/>
            <person name="Hahn M.W."/>
            <person name="Halligan D.L."/>
            <person name="Halpern A.L."/>
            <person name="Halter G.M."/>
            <person name="Han M.V."/>
            <person name="Heger A."/>
            <person name="Hillier L."/>
            <person name="Hinrichs A.S."/>
            <person name="Holmes I."/>
            <person name="Hoskins R.A."/>
            <person name="Hubisz M.J."/>
            <person name="Hultmark D."/>
            <person name="Huntley M.A."/>
            <person name="Jaffe D.B."/>
            <person name="Jagadeeshan S."/>
            <person name="Jeck W.R."/>
            <person name="Johnson J."/>
            <person name="Jones C.D."/>
            <person name="Jordan W.C."/>
            <person name="Karpen G.H."/>
            <person name="Kataoka E."/>
            <person name="Keightley P.D."/>
            <person name="Kheradpour P."/>
            <person name="Kirkness E.F."/>
            <person name="Koerich L.B."/>
            <person name="Kristiansen K."/>
            <person name="Kudrna D."/>
            <person name="Kulathinal R.J."/>
            <person name="Kumar S."/>
            <person name="Kwok R."/>
            <person name="Lander E."/>
            <person name="Langley C.H."/>
            <person name="Lapoint R."/>
            <person name="Lazzaro B.P."/>
            <person name="Lee S.J."/>
            <person name="Levesque L."/>
            <person name="Li R."/>
            <person name="Lin C.F."/>
            <person name="Lin M.F."/>
            <person name="Lindblad-Toh K."/>
            <person name="Llopart A."/>
            <person name="Long M."/>
            <person name="Low L."/>
            <person name="Lozovsky E."/>
            <person name="Lu J."/>
            <person name="Luo M."/>
            <person name="Machado C.A."/>
            <person name="Makalowski W."/>
            <person name="Marzo M."/>
            <person name="Matsuda M."/>
            <person name="Matzkin L."/>
            <person name="McAllister B."/>
            <person name="McBride C.S."/>
            <person name="McKernan B."/>
            <person name="McKernan K."/>
            <person name="Mendez-Lago M."/>
            <person name="Minx P."/>
            <person name="Mollenhauer M.U."/>
            <person name="Montooth K."/>
            <person name="Mount S.M."/>
            <person name="Mu X."/>
            <person name="Myers E."/>
            <person name="Negre B."/>
            <person name="Newfeld S."/>
            <person name="Nielsen R."/>
            <person name="Noor M.A."/>
            <person name="O'Grady P."/>
            <person name="Pachter L."/>
            <person name="Papaceit M."/>
            <person name="Parisi M.J."/>
            <person name="Parisi M."/>
            <person name="Parts L."/>
            <person name="Pedersen J.S."/>
            <person name="Pesole G."/>
            <person name="Phillippy A.M."/>
            <person name="Ponting C.P."/>
            <person name="Pop M."/>
            <person name="Porcelli D."/>
            <person name="Powell J.R."/>
            <person name="Prohaska S."/>
            <person name="Pruitt K."/>
            <person name="Puig M."/>
            <person name="Quesneville H."/>
            <person name="Ram K.R."/>
            <person name="Rand D."/>
            <person name="Rasmussen M.D."/>
            <person name="Reed L.K."/>
            <person name="Reenan R."/>
            <person name="Reily A."/>
            <person name="Remington K.A."/>
            <person name="Rieger T.T."/>
            <person name="Ritchie M.G."/>
            <person name="Robin C."/>
            <person name="Rogers Y.H."/>
            <person name="Rohde C."/>
            <person name="Rozas J."/>
            <person name="Rubenfield M.J."/>
            <person name="Ruiz A."/>
            <person name="Russo S."/>
            <person name="Salzberg S.L."/>
            <person name="Sanchez-Gracia A."/>
            <person name="Saranga D.J."/>
            <person name="Sato H."/>
            <person name="Schaeffer S.W."/>
            <person name="Schatz M.C."/>
            <person name="Schlenke T."/>
            <person name="Schwartz R."/>
            <person name="Segarra C."/>
            <person name="Singh R.S."/>
            <person name="Sirot L."/>
            <person name="Sirota M."/>
            <person name="Sisneros N.B."/>
            <person name="Smith C.D."/>
            <person name="Smith T.F."/>
            <person name="Spieth J."/>
            <person name="Stage D.E."/>
            <person name="Stark A."/>
            <person name="Stephan W."/>
            <person name="Strausberg R.L."/>
            <person name="Strempel S."/>
            <person name="Sturgill D."/>
            <person name="Sutton G."/>
            <person name="Sutton G.G."/>
            <person name="Tao W."/>
            <person name="Teichmann S."/>
            <person name="Tobari Y.N."/>
            <person name="Tomimura Y."/>
            <person name="Tsolas J.M."/>
            <person name="Valente V.L."/>
            <person name="Venter E."/>
            <person name="Venter J.C."/>
            <person name="Vicario S."/>
            <person name="Vieira F.G."/>
            <person name="Vilella A.J."/>
            <person name="Villasante A."/>
            <person name="Walenz B."/>
            <person name="Wang J."/>
            <person name="Wasserman M."/>
            <person name="Watts T."/>
            <person name="Wilson D."/>
            <person name="Wilson R.K."/>
            <person name="Wing R.A."/>
            <person name="Wolfner M.F."/>
            <person name="Wong A."/>
            <person name="Wong G.K."/>
            <person name="Wu C.I."/>
            <person name="Wu G."/>
            <person name="Yamamoto D."/>
            <person name="Yang H.P."/>
            <person name="Yang S.P."/>
            <person name="Yorke J.A."/>
            <person name="Yoshida K."/>
            <person name="Zdobnov E."/>
            <person name="Zhang P."/>
            <person name="Zhang Y."/>
            <person name="Zimin A.V."/>
            <person name="Baldwin J."/>
            <person name="Abdouelleil A."/>
            <person name="Abdulkadir J."/>
            <person name="Abebe A."/>
            <person name="Abera B."/>
            <person name="Abreu J."/>
            <person name="Acer S.C."/>
            <person name="Aftuck L."/>
            <person name="Alexander A."/>
            <person name="An P."/>
            <person name="Anderson E."/>
            <person name="Anderson S."/>
            <person name="Arachi H."/>
            <person name="Azer M."/>
            <person name="Bachantsang P."/>
            <person name="Barry A."/>
            <person name="Bayul T."/>
            <person name="Berlin A."/>
            <person name="Bessette D."/>
            <person name="Bloom T."/>
            <person name="Blye J."/>
            <person name="Boguslavskiy L."/>
            <person name="Bonnet C."/>
            <person name="Boukhgalter B."/>
            <person name="Bourzgui I."/>
            <person name="Brown A."/>
            <person name="Cahill P."/>
            <person name="Channer S."/>
            <person name="Cheshatsang Y."/>
            <person name="Chuda L."/>
            <person name="Citroen M."/>
            <person name="Collymore A."/>
            <person name="Cooke P."/>
            <person name="Costello M."/>
            <person name="D'Aco K."/>
            <person name="Daza R."/>
            <person name="De Haan G."/>
            <person name="DeGray S."/>
            <person name="DeMaso C."/>
            <person name="Dhargay N."/>
            <person name="Dooley K."/>
            <person name="Dooley E."/>
            <person name="Doricent M."/>
            <person name="Dorje P."/>
            <person name="Dorjee K."/>
            <person name="Dupes A."/>
            <person name="Elong R."/>
            <person name="Falk J."/>
            <person name="Farina A."/>
            <person name="Faro S."/>
            <person name="Ferguson D."/>
            <person name="Fisher S."/>
            <person name="Foley C.D."/>
            <person name="Franke A."/>
            <person name="Friedrich D."/>
            <person name="Gadbois L."/>
            <person name="Gearin G."/>
            <person name="Gearin C.R."/>
            <person name="Giannoukos G."/>
            <person name="Goode T."/>
            <person name="Graham J."/>
            <person name="Grandbois E."/>
            <person name="Grewal S."/>
            <person name="Gyaltsen K."/>
            <person name="Hafez N."/>
            <person name="Hagos B."/>
            <person name="Hall J."/>
            <person name="Henson C."/>
            <person name="Hollinger A."/>
            <person name="Honan T."/>
            <person name="Huard M.D."/>
            <person name="Hughes L."/>
            <person name="Hurhula B."/>
            <person name="Husby M.E."/>
            <person name="Kamat A."/>
            <person name="Kanga B."/>
            <person name="Kashin S."/>
            <person name="Khazanovich D."/>
            <person name="Kisner P."/>
            <person name="Lance K."/>
            <person name="Lara M."/>
            <person name="Lee W."/>
            <person name="Lennon N."/>
            <person name="Letendre F."/>
            <person name="LeVine R."/>
            <person name="Lipovsky A."/>
            <person name="Liu X."/>
            <person name="Liu J."/>
            <person name="Liu S."/>
            <person name="Lokyitsang T."/>
            <person name="Lokyitsang Y."/>
            <person name="Lubonja R."/>
            <person name="Lui A."/>
            <person name="MacDonald P."/>
            <person name="Magnisalis V."/>
            <person name="Maru K."/>
            <person name="Matthews C."/>
            <person name="McCusker W."/>
            <person name="McDonough S."/>
            <person name="Mehta T."/>
            <person name="Meldrim J."/>
            <person name="Meneus L."/>
            <person name="Mihai O."/>
            <person name="Mihalev A."/>
            <person name="Mihova T."/>
            <person name="Mittelman R."/>
            <person name="Mlenga V."/>
            <person name="Montmayeur A."/>
            <person name="Mulrain L."/>
            <person name="Navidi A."/>
            <person name="Naylor J."/>
            <person name="Negash T."/>
            <person name="Nguyen T."/>
            <person name="Nguyen N."/>
            <person name="Nicol R."/>
            <person name="Norbu C."/>
            <person name="Norbu N."/>
            <person name="Novod N."/>
            <person name="O'Neill B."/>
            <person name="Osman S."/>
            <person name="Markiewicz E."/>
            <person name="Oyono O.L."/>
            <person name="Patti C."/>
            <person name="Phunkhang P."/>
            <person name="Pierre F."/>
            <person name="Priest M."/>
            <person name="Raghuraman S."/>
            <person name="Rege F."/>
            <person name="Reyes R."/>
            <person name="Rise C."/>
            <person name="Rogov P."/>
            <person name="Ross K."/>
            <person name="Ryan E."/>
            <person name="Settipalli S."/>
            <person name="Shea T."/>
            <person name="Sherpa N."/>
            <person name="Shi L."/>
            <person name="Shih D."/>
            <person name="Sparrow T."/>
            <person name="Spaulding J."/>
            <person name="Stalker J."/>
            <person name="Stange-Thomann N."/>
            <person name="Stavropoulos S."/>
            <person name="Stone C."/>
            <person name="Strader C."/>
            <person name="Tesfaye S."/>
            <person name="Thomson T."/>
            <person name="Thoulutsang Y."/>
            <person name="Thoulutsang D."/>
            <person name="Topham K."/>
            <person name="Topping I."/>
            <person name="Tsamla T."/>
            <person name="Vassiliev H."/>
            <person name="Vo A."/>
            <person name="Wangchuk T."/>
            <person name="Wangdi T."/>
            <person name="Weiand M."/>
            <person name="Wilkinson J."/>
            <person name="Wilson A."/>
            <person name="Yadav S."/>
            <person name="Young G."/>
            <person name="Yu Q."/>
            <person name="Zembek L."/>
            <person name="Zhong D."/>
            <person name="Zimmer A."/>
            <person name="Zwirko Z."/>
            <person name="Jaffe D.B."/>
            <person name="Alvarez P."/>
            <person name="Brockman W."/>
            <person name="Butler J."/>
            <person name="Chin C."/>
            <person name="Gnerre S."/>
            <person name="Grabherr M."/>
            <person name="Kleber M."/>
            <person name="Mauceli E."/>
            <person name="MacCallum I."/>
        </authorList>
    </citation>
    <scope>NUCLEOTIDE SEQUENCE [LARGE SCALE GENOMIC DNA]</scope>
    <source>
        <strain evidence="13">Tucson 14024-0371.13</strain>
    </source>
</reference>
<comment type="subunit">
    <text evidence="10">Interacts with Orco. Complexes exist early in the endomembrane system in olfactory sensory neurons (OSNs), coupling these complexes to the conserved ciliary trafficking pathway.</text>
</comment>
<evidence type="ECO:0000313" key="12">
    <source>
        <dbReference type="EMBL" id="EDV35361.2"/>
    </source>
</evidence>
<dbReference type="EMBL" id="CH902629">
    <property type="protein sequence ID" value="EDV35361.2"/>
    <property type="molecule type" value="Genomic_DNA"/>
</dbReference>
<evidence type="ECO:0000256" key="2">
    <source>
        <dbReference type="ARBA" id="ARBA00022475"/>
    </source>
</evidence>
<sequence length="318" mass="37486">MFFPPSHKDVRKSLRLPPQCSWLKINGSWPLSKQKCDGFYSRHTLLQMAYTVWAWYVIASVGVTICYQTGFLMTHLSDIIMTTENCCTTFMGALNFIRLIHLRLNQTKFRNLIGSFYHDIWIPNITDPIIFADCQKRMRTFVIMTALLLCLIILYCVMPLIELFFNLGLDSHIKPFPYKMVFPYDPYCSLMVYVITYMFTSYAGICVVTTLFAEDSVFGFFITYTCCQFQLLHEKIRCLFMEEIELTANDQNEWQIYYKRLESIVEKHNKIIRFSKKLEDFFNPILLFNLIISSILICMVGFQIITVDFDPMWITDMD</sequence>
<feature type="transmembrane region" description="Helical" evidence="11">
    <location>
        <begin position="53"/>
        <end position="73"/>
    </location>
</feature>
<evidence type="ECO:0000256" key="7">
    <source>
        <dbReference type="ARBA" id="ARBA00023136"/>
    </source>
</evidence>
<dbReference type="PANTHER" id="PTHR21137:SF44">
    <property type="entry name" value="ODORANT RECEPTOR 13A-RELATED"/>
    <property type="match status" value="1"/>
</dbReference>
<dbReference type="GO" id="GO:0005886">
    <property type="term" value="C:plasma membrane"/>
    <property type="evidence" value="ECO:0007669"/>
    <property type="project" value="UniProtKB-SubCell"/>
</dbReference>
<dbReference type="GO" id="GO:0004984">
    <property type="term" value="F:olfactory receptor activity"/>
    <property type="evidence" value="ECO:0007669"/>
    <property type="project" value="InterPro"/>
</dbReference>
<evidence type="ECO:0000256" key="10">
    <source>
        <dbReference type="ARBA" id="ARBA00038679"/>
    </source>
</evidence>
<evidence type="ECO:0000313" key="13">
    <source>
        <dbReference type="Proteomes" id="UP000007801"/>
    </source>
</evidence>
<dbReference type="Proteomes" id="UP000007801">
    <property type="component" value="Unassembled WGS sequence"/>
</dbReference>
<evidence type="ECO:0000256" key="8">
    <source>
        <dbReference type="ARBA" id="ARBA00023170"/>
    </source>
</evidence>